<comment type="caution">
    <text evidence="1">The sequence shown here is derived from an EMBL/GenBank/DDBJ whole genome shotgun (WGS) entry which is preliminary data.</text>
</comment>
<dbReference type="EMBL" id="QVFV01000004">
    <property type="protein sequence ID" value="RZM77323.1"/>
    <property type="molecule type" value="Genomic_DNA"/>
</dbReference>
<organism evidence="1 2">
    <name type="scientific">Leptolyngbya iicbica LK</name>
    <dbReference type="NCBI Taxonomy" id="2294035"/>
    <lineage>
        <taxon>Bacteria</taxon>
        <taxon>Bacillati</taxon>
        <taxon>Cyanobacteriota</taxon>
        <taxon>Cyanophyceae</taxon>
        <taxon>Leptolyngbyales</taxon>
        <taxon>Leptolyngbyaceae</taxon>
        <taxon>Leptolyngbya group</taxon>
        <taxon>Leptolyngbya</taxon>
        <taxon>Leptolyngbya iicbica</taxon>
    </lineage>
</organism>
<name>A0A4Q7E4V5_9CYAN</name>
<sequence>MDVYIQHKKVRLTPQQLIGQGGEAEVYRWSRQRAVKVFKPPSHPDFAHQLEAQQAAQWRLAQHQQKLRQFPHNLPARVIAPQDLAYDHRGQQILGYAMPRLDQAELLLRYSQRSFRQTVAPQRVIDIFRDLHQTLTQLHQVGVVIGDFNDLNVLVKGTEAYLIDADSFQFRAFPCQMFTARFVDPLRCDPQATQLQLQQPHTPDSDWYAFTVMLMQCLLFVDPYGGVYKPRREDPPVPQAARPLHRLTVFHPAVRYPKPALPYQALPDALLHHFHQVFEQDWRGPFPQPLLASLVWQTCPSCGREHGRAHCPHCAQPQVTPIAKPGHVQVTPVFQTAGLIVYASQSQGQLRWVYWEAGTFYREDGTPLLQGDRLPHLRWRIQGDRTWLGYDQQLVELGASAKGHRQTVDRYGAVPQFDGGDRTRCWLAQGYLWRQGDLGPAIVGEVLAGQTQFWLGPTFGLGFYRAGQLQGAFVFDIQKSGLNDQVPLLPVTGQLLQASCCFSTGLAWLFLTTQEQGQRHDTCQVISAQGQVVATATSHQPEATWLTQLGKTLTARHDPCPFCAVDDFLLAATDDGIVRIQIQSGQLTHNRTFPETEPYVDASCQLLAGPQGLWVVRYRQIDHLQLH</sequence>
<reference evidence="1 2" key="1">
    <citation type="submission" date="2018-11" db="EMBL/GenBank/DDBJ databases">
        <title>Whole genome sequencing of an environmental sample.</title>
        <authorList>
            <person name="Sarangi A.N."/>
            <person name="Singh D."/>
            <person name="Tripathy S."/>
        </authorList>
    </citation>
    <scope>NUCLEOTIDE SEQUENCE [LARGE SCALE GENOMIC DNA]</scope>
    <source>
        <strain evidence="1 2">Lakshadweep</strain>
    </source>
</reference>
<accession>A0A4Q7E4V5</accession>
<evidence type="ECO:0000313" key="1">
    <source>
        <dbReference type="EMBL" id="RZM77323.1"/>
    </source>
</evidence>
<proteinExistence type="predicted"/>
<dbReference type="Gene3D" id="1.10.510.10">
    <property type="entry name" value="Transferase(Phosphotransferase) domain 1"/>
    <property type="match status" value="1"/>
</dbReference>
<dbReference type="Proteomes" id="UP000292459">
    <property type="component" value="Unassembled WGS sequence"/>
</dbReference>
<evidence type="ECO:0000313" key="2">
    <source>
        <dbReference type="Proteomes" id="UP000292459"/>
    </source>
</evidence>
<gene>
    <name evidence="1" type="ORF">DYY88_16930</name>
</gene>
<protein>
    <recommendedName>
        <fullName evidence="3">Protein kinase domain-containing protein</fullName>
    </recommendedName>
</protein>
<keyword evidence="2" id="KW-1185">Reference proteome</keyword>
<dbReference type="SUPFAM" id="SSF56112">
    <property type="entry name" value="Protein kinase-like (PK-like)"/>
    <property type="match status" value="1"/>
</dbReference>
<evidence type="ECO:0008006" key="3">
    <source>
        <dbReference type="Google" id="ProtNLM"/>
    </source>
</evidence>
<dbReference type="AlphaFoldDB" id="A0A4Q7E4V5"/>
<dbReference type="RefSeq" id="WP_044151165.1">
    <property type="nucleotide sequence ID" value="NZ_QVFV01000004.1"/>
</dbReference>
<dbReference type="OrthoDB" id="583109at2"/>
<dbReference type="InterPro" id="IPR011009">
    <property type="entry name" value="Kinase-like_dom_sf"/>
</dbReference>